<keyword evidence="1" id="KW-0812">Transmembrane</keyword>
<dbReference type="Proteomes" id="UP000184268">
    <property type="component" value="Unassembled WGS sequence"/>
</dbReference>
<organism evidence="2 3">
    <name type="scientific">Ferrimonas marina</name>
    <dbReference type="NCBI Taxonomy" id="299255"/>
    <lineage>
        <taxon>Bacteria</taxon>
        <taxon>Pseudomonadati</taxon>
        <taxon>Pseudomonadota</taxon>
        <taxon>Gammaproteobacteria</taxon>
        <taxon>Alteromonadales</taxon>
        <taxon>Ferrimonadaceae</taxon>
        <taxon>Ferrimonas</taxon>
    </lineage>
</organism>
<dbReference type="RefSeq" id="WP_067658231.1">
    <property type="nucleotide sequence ID" value="NZ_FQXG01000001.1"/>
</dbReference>
<reference evidence="2 3" key="1">
    <citation type="submission" date="2016-11" db="EMBL/GenBank/DDBJ databases">
        <authorList>
            <person name="Jaros S."/>
            <person name="Januszkiewicz K."/>
            <person name="Wedrychowicz H."/>
        </authorList>
    </citation>
    <scope>NUCLEOTIDE SEQUENCE [LARGE SCALE GENOMIC DNA]</scope>
    <source>
        <strain evidence="2 3">DSM 16917</strain>
    </source>
</reference>
<proteinExistence type="predicted"/>
<dbReference type="STRING" id="299255.SAMN02745129_1125"/>
<feature type="transmembrane region" description="Helical" evidence="1">
    <location>
        <begin position="46"/>
        <end position="65"/>
    </location>
</feature>
<protein>
    <recommendedName>
        <fullName evidence="4">Phosphopantetheine adenylyltransferase</fullName>
    </recommendedName>
</protein>
<evidence type="ECO:0000313" key="3">
    <source>
        <dbReference type="Proteomes" id="UP000184268"/>
    </source>
</evidence>
<evidence type="ECO:0000256" key="1">
    <source>
        <dbReference type="SAM" id="Phobius"/>
    </source>
</evidence>
<evidence type="ECO:0008006" key="4">
    <source>
        <dbReference type="Google" id="ProtNLM"/>
    </source>
</evidence>
<feature type="transmembrane region" description="Helical" evidence="1">
    <location>
        <begin position="72"/>
        <end position="90"/>
    </location>
</feature>
<keyword evidence="3" id="KW-1185">Reference proteome</keyword>
<accession>A0A1M5NNJ3</accession>
<sequence>MSKLLFVLLILVGLINFLPVFGVLSTVRLESAYGIELNSSELIILMRHRALLFGIVGSFIIYSAFKPVYRTVAMVFAGLSMVGFVVLSYLVGDFNESINKIILADFVGISLLAAAVVIQIFMLVEDD</sequence>
<dbReference type="AlphaFoldDB" id="A0A1M5NNJ3"/>
<name>A0A1M5NNJ3_9GAMM</name>
<keyword evidence="1" id="KW-0472">Membrane</keyword>
<feature type="transmembrane region" description="Helical" evidence="1">
    <location>
        <begin position="102"/>
        <end position="124"/>
    </location>
</feature>
<dbReference type="OrthoDB" id="1495227at2"/>
<keyword evidence="1" id="KW-1133">Transmembrane helix</keyword>
<dbReference type="EMBL" id="FQXG01000001">
    <property type="protein sequence ID" value="SHG91131.1"/>
    <property type="molecule type" value="Genomic_DNA"/>
</dbReference>
<evidence type="ECO:0000313" key="2">
    <source>
        <dbReference type="EMBL" id="SHG91131.1"/>
    </source>
</evidence>
<gene>
    <name evidence="2" type="ORF">SAMN02745129_1125</name>
</gene>